<dbReference type="Proteomes" id="UP001152049">
    <property type="component" value="Unassembled WGS sequence"/>
</dbReference>
<organism evidence="1 2">
    <name type="scientific">Fusarium torreyae</name>
    <dbReference type="NCBI Taxonomy" id="1237075"/>
    <lineage>
        <taxon>Eukaryota</taxon>
        <taxon>Fungi</taxon>
        <taxon>Dikarya</taxon>
        <taxon>Ascomycota</taxon>
        <taxon>Pezizomycotina</taxon>
        <taxon>Sordariomycetes</taxon>
        <taxon>Hypocreomycetidae</taxon>
        <taxon>Hypocreales</taxon>
        <taxon>Nectriaceae</taxon>
        <taxon>Fusarium</taxon>
    </lineage>
</organism>
<reference evidence="1" key="1">
    <citation type="submission" date="2022-09" db="EMBL/GenBank/DDBJ databases">
        <title>Fusarium specimens isolated from Avocado Roots.</title>
        <authorList>
            <person name="Stajich J."/>
            <person name="Roper C."/>
            <person name="Heimlech-Rivalta G."/>
        </authorList>
    </citation>
    <scope>NUCLEOTIDE SEQUENCE</scope>
    <source>
        <strain evidence="1">CF00136</strain>
    </source>
</reference>
<gene>
    <name evidence="1" type="ORF">NW762_012043</name>
</gene>
<proteinExistence type="predicted"/>
<accession>A0A9W8VA31</accession>
<dbReference type="OrthoDB" id="4360026at2759"/>
<dbReference type="AlphaFoldDB" id="A0A9W8VA31"/>
<protein>
    <submittedName>
        <fullName evidence="1">Uncharacterized protein</fullName>
    </submittedName>
</protein>
<comment type="caution">
    <text evidence="1">The sequence shown here is derived from an EMBL/GenBank/DDBJ whole genome shotgun (WGS) entry which is preliminary data.</text>
</comment>
<dbReference type="EMBL" id="JAOQAZ010000031">
    <property type="protein sequence ID" value="KAJ4250228.1"/>
    <property type="molecule type" value="Genomic_DNA"/>
</dbReference>
<evidence type="ECO:0000313" key="2">
    <source>
        <dbReference type="Proteomes" id="UP001152049"/>
    </source>
</evidence>
<evidence type="ECO:0000313" key="1">
    <source>
        <dbReference type="EMBL" id="KAJ4250228.1"/>
    </source>
</evidence>
<keyword evidence="2" id="KW-1185">Reference proteome</keyword>
<sequence length="471" mass="54418">MISSPGLQDDQERAIRGEVVPRLLDDNVTRASLIRGIRLHYDFAMSKAVTHLSTSMPSVARARNARRIMSNDIPERMEEVEQPYCIWYPDLASEETYRNLASRFPNMRYQVGRACAVAGHHALYQELHLLPDVSIAEEARESEEKGGKLIYDEIMSAQFRYAVMNDCQREIEAEFCKSPAYLNGDTEVRWRLTARQSCVSQHLQDLLPCIEEDMHLDLEKRELEERYAKLSDDEAKLLYQPLPRDLPTIKKTLLIQMAAYDGNIDRFARLAGSGRTLSEMDLDCVTRGILHHSMFSRWWADQAEFEKGWPPGVPMPYIIWWPLRPAPEMLMFLSEKVPEMKMQAAAAAIVCDYETAYSFIKAEPSWHLWKVSMFSPNTFYREDQVRRGKEKNINVEDDTNMELYYRDMMETREFTVLDPYDGKLRDSVEYYEVPNGYEKMLSTGDVQLKIWEGVGKVPPTTVGSNQSSGPE</sequence>
<name>A0A9W8VA31_9HYPO</name>